<comment type="caution">
    <text evidence="4">The sequence shown here is derived from an EMBL/GenBank/DDBJ whole genome shotgun (WGS) entry which is preliminary data.</text>
</comment>
<keyword evidence="2" id="KW-1133">Transmembrane helix</keyword>
<sequence>MSRFCSFFVTLSLFCLGSASTAVFTTTFPDTYIGLSLNISWKGALPPSNTTLEKGSEPFPDYQIVIDLPGSNGYYLWTIPLDIPTDTYSFYIEDSSNFNGVTSYSNFFNITQTNSSVGAFVKPTAAVFADSATATSFNVSSTSSAAPSGGVHITSGLSDGAKAGIGVGVAFVVLAVIGLVVFWYRKSSGTRMPEVAEVTDPYSKAELPGSGVGQKMKLSASADFQKAELGTGPDKVETGHGVDRVELESDNPRAELGG</sequence>
<evidence type="ECO:0000313" key="5">
    <source>
        <dbReference type="Proteomes" id="UP000566819"/>
    </source>
</evidence>
<evidence type="ECO:0000256" key="1">
    <source>
        <dbReference type="SAM" id="MobiDB-lite"/>
    </source>
</evidence>
<dbReference type="Proteomes" id="UP000566819">
    <property type="component" value="Unassembled WGS sequence"/>
</dbReference>
<feature type="region of interest" description="Disordered" evidence="1">
    <location>
        <begin position="227"/>
        <end position="258"/>
    </location>
</feature>
<feature type="transmembrane region" description="Helical" evidence="2">
    <location>
        <begin position="163"/>
        <end position="184"/>
    </location>
</feature>
<dbReference type="EMBL" id="JAAMPI010001331">
    <property type="protein sequence ID" value="KAF4625623.1"/>
    <property type="molecule type" value="Genomic_DNA"/>
</dbReference>
<keyword evidence="5" id="KW-1185">Reference proteome</keyword>
<feature type="signal peptide" evidence="3">
    <location>
        <begin position="1"/>
        <end position="21"/>
    </location>
</feature>
<keyword evidence="2" id="KW-0812">Transmembrane</keyword>
<evidence type="ECO:0000256" key="2">
    <source>
        <dbReference type="SAM" id="Phobius"/>
    </source>
</evidence>
<protein>
    <recommendedName>
        <fullName evidence="6">Mid2 domain-containing protein</fullName>
    </recommendedName>
</protein>
<evidence type="ECO:0008006" key="6">
    <source>
        <dbReference type="Google" id="ProtNLM"/>
    </source>
</evidence>
<name>A0A8H4RB08_9HELO</name>
<organism evidence="4 5">
    <name type="scientific">Cudoniella acicularis</name>
    <dbReference type="NCBI Taxonomy" id="354080"/>
    <lineage>
        <taxon>Eukaryota</taxon>
        <taxon>Fungi</taxon>
        <taxon>Dikarya</taxon>
        <taxon>Ascomycota</taxon>
        <taxon>Pezizomycotina</taxon>
        <taxon>Leotiomycetes</taxon>
        <taxon>Helotiales</taxon>
        <taxon>Tricladiaceae</taxon>
        <taxon>Cudoniella</taxon>
    </lineage>
</organism>
<accession>A0A8H4RB08</accession>
<feature type="compositionally biased region" description="Basic and acidic residues" evidence="1">
    <location>
        <begin position="234"/>
        <end position="258"/>
    </location>
</feature>
<dbReference type="AlphaFoldDB" id="A0A8H4RB08"/>
<keyword evidence="2" id="KW-0472">Membrane</keyword>
<gene>
    <name evidence="4" type="ORF">G7Y89_g12539</name>
</gene>
<evidence type="ECO:0000313" key="4">
    <source>
        <dbReference type="EMBL" id="KAF4625623.1"/>
    </source>
</evidence>
<proteinExistence type="predicted"/>
<evidence type="ECO:0000256" key="3">
    <source>
        <dbReference type="SAM" id="SignalP"/>
    </source>
</evidence>
<feature type="chain" id="PRO_5034913756" description="Mid2 domain-containing protein" evidence="3">
    <location>
        <begin position="22"/>
        <end position="258"/>
    </location>
</feature>
<keyword evidence="3" id="KW-0732">Signal</keyword>
<dbReference type="OrthoDB" id="536881at2759"/>
<reference evidence="4 5" key="1">
    <citation type="submission" date="2020-03" db="EMBL/GenBank/DDBJ databases">
        <title>Draft Genome Sequence of Cudoniella acicularis.</title>
        <authorList>
            <person name="Buettner E."/>
            <person name="Kellner H."/>
        </authorList>
    </citation>
    <scope>NUCLEOTIDE SEQUENCE [LARGE SCALE GENOMIC DNA]</scope>
    <source>
        <strain evidence="4 5">DSM 108380</strain>
    </source>
</reference>